<dbReference type="InterPro" id="IPR000618">
    <property type="entry name" value="Insect_cuticle"/>
</dbReference>
<evidence type="ECO:0000313" key="5">
    <source>
        <dbReference type="Proteomes" id="UP001153620"/>
    </source>
</evidence>
<dbReference type="GO" id="GO:0008010">
    <property type="term" value="F:structural constituent of chitin-based larval cuticle"/>
    <property type="evidence" value="ECO:0007669"/>
    <property type="project" value="TreeGrafter"/>
</dbReference>
<gene>
    <name evidence="4" type="ORF">CHIRRI_LOCUS5260</name>
</gene>
<name>A0A9N9WSE3_9DIPT</name>
<dbReference type="Pfam" id="PF00379">
    <property type="entry name" value="Chitin_bind_4"/>
    <property type="match status" value="1"/>
</dbReference>
<dbReference type="PROSITE" id="PS51155">
    <property type="entry name" value="CHIT_BIND_RR_2"/>
    <property type="match status" value="1"/>
</dbReference>
<evidence type="ECO:0000256" key="2">
    <source>
        <dbReference type="PROSITE-ProRule" id="PRU00497"/>
    </source>
</evidence>
<keyword evidence="1 2" id="KW-0193">Cuticle</keyword>
<keyword evidence="3" id="KW-0732">Signal</keyword>
<dbReference type="PANTHER" id="PTHR10380">
    <property type="entry name" value="CUTICLE PROTEIN"/>
    <property type="match status" value="1"/>
</dbReference>
<organism evidence="4 5">
    <name type="scientific">Chironomus riparius</name>
    <dbReference type="NCBI Taxonomy" id="315576"/>
    <lineage>
        <taxon>Eukaryota</taxon>
        <taxon>Metazoa</taxon>
        <taxon>Ecdysozoa</taxon>
        <taxon>Arthropoda</taxon>
        <taxon>Hexapoda</taxon>
        <taxon>Insecta</taxon>
        <taxon>Pterygota</taxon>
        <taxon>Neoptera</taxon>
        <taxon>Endopterygota</taxon>
        <taxon>Diptera</taxon>
        <taxon>Nematocera</taxon>
        <taxon>Chironomoidea</taxon>
        <taxon>Chironomidae</taxon>
        <taxon>Chironominae</taxon>
        <taxon>Chironomus</taxon>
    </lineage>
</organism>
<dbReference type="EMBL" id="OU895878">
    <property type="protein sequence ID" value="CAG9802348.1"/>
    <property type="molecule type" value="Genomic_DNA"/>
</dbReference>
<dbReference type="PANTHER" id="PTHR10380:SF173">
    <property type="entry name" value="CUTICULAR PROTEIN 47EF, ISOFORM C-RELATED"/>
    <property type="match status" value="1"/>
</dbReference>
<dbReference type="OrthoDB" id="7255276at2759"/>
<reference evidence="4" key="2">
    <citation type="submission" date="2022-10" db="EMBL/GenBank/DDBJ databases">
        <authorList>
            <consortium name="ENA_rothamsted_submissions"/>
            <consortium name="culmorum"/>
            <person name="King R."/>
        </authorList>
    </citation>
    <scope>NUCLEOTIDE SEQUENCE</scope>
</reference>
<evidence type="ECO:0000256" key="3">
    <source>
        <dbReference type="SAM" id="SignalP"/>
    </source>
</evidence>
<evidence type="ECO:0000256" key="1">
    <source>
        <dbReference type="ARBA" id="ARBA00022460"/>
    </source>
</evidence>
<feature type="chain" id="PRO_5040498514" evidence="3">
    <location>
        <begin position="18"/>
        <end position="131"/>
    </location>
</feature>
<feature type="signal peptide" evidence="3">
    <location>
        <begin position="1"/>
        <end position="17"/>
    </location>
</feature>
<keyword evidence="5" id="KW-1185">Reference proteome</keyword>
<accession>A0A9N9WSE3</accession>
<dbReference type="InterPro" id="IPR050468">
    <property type="entry name" value="Cuticle_Struct_Prot"/>
</dbReference>
<sequence>MFRFFVATTLLVAYVYALPQQAAQPASADGAATLLSSTFADDGAGNFNFAFETSNGIKEQAQGQLKDVQVPVFDTNGQKTGDQPGKAEVQTGQFSYTAPDGTPITVQWVADENGFQPKGDHLPVAPAVPAK</sequence>
<protein>
    <submittedName>
        <fullName evidence="4">Uncharacterized protein</fullName>
    </submittedName>
</protein>
<evidence type="ECO:0000313" key="4">
    <source>
        <dbReference type="EMBL" id="CAG9802348.1"/>
    </source>
</evidence>
<reference evidence="4" key="1">
    <citation type="submission" date="2022-01" db="EMBL/GenBank/DDBJ databases">
        <authorList>
            <person name="King R."/>
        </authorList>
    </citation>
    <scope>NUCLEOTIDE SEQUENCE</scope>
</reference>
<dbReference type="GO" id="GO:0062129">
    <property type="term" value="C:chitin-based extracellular matrix"/>
    <property type="evidence" value="ECO:0007669"/>
    <property type="project" value="TreeGrafter"/>
</dbReference>
<proteinExistence type="predicted"/>
<dbReference type="AlphaFoldDB" id="A0A9N9WSE3"/>
<dbReference type="Proteomes" id="UP001153620">
    <property type="component" value="Chromosome 2"/>
</dbReference>